<protein>
    <submittedName>
        <fullName evidence="2">Uncharacterized protein</fullName>
    </submittedName>
</protein>
<evidence type="ECO:0000256" key="1">
    <source>
        <dbReference type="SAM" id="Coils"/>
    </source>
</evidence>
<dbReference type="VEuPathDB" id="VectorBase:GBRI012958"/>
<accession>A0A1A9WB90</accession>
<sequence>MNCYYFFWLDIPQLNEEIKQLKKLREYYESQLKIFGLDLSELDDKTQALLNEYVELQESINLFDLRSSNLKCFYYEKKKEHIENEMLVKILKDEIEKQESEFEKDQAECALLKKFIETTNKRLVSQSAMENEKLNVESNMRILNEKLCGVKTSQYFNIDEIIRKVEELAARNKQKVK</sequence>
<reference evidence="2" key="2">
    <citation type="submission" date="2020-05" db="UniProtKB">
        <authorList>
            <consortium name="EnsemblMetazoa"/>
        </authorList>
    </citation>
    <scope>IDENTIFICATION</scope>
    <source>
        <strain evidence="2">IAEA</strain>
    </source>
</reference>
<proteinExistence type="predicted"/>
<dbReference type="AlphaFoldDB" id="A0A1A9WB90"/>
<keyword evidence="1" id="KW-0175">Coiled coil</keyword>
<feature type="coiled-coil region" evidence="1">
    <location>
        <begin position="88"/>
        <end position="146"/>
    </location>
</feature>
<dbReference type="STRING" id="37001.A0A1A9WB90"/>
<dbReference type="Proteomes" id="UP000091820">
    <property type="component" value="Unassembled WGS sequence"/>
</dbReference>
<organism evidence="2 3">
    <name type="scientific">Glossina brevipalpis</name>
    <dbReference type="NCBI Taxonomy" id="37001"/>
    <lineage>
        <taxon>Eukaryota</taxon>
        <taxon>Metazoa</taxon>
        <taxon>Ecdysozoa</taxon>
        <taxon>Arthropoda</taxon>
        <taxon>Hexapoda</taxon>
        <taxon>Insecta</taxon>
        <taxon>Pterygota</taxon>
        <taxon>Neoptera</taxon>
        <taxon>Endopterygota</taxon>
        <taxon>Diptera</taxon>
        <taxon>Brachycera</taxon>
        <taxon>Muscomorpha</taxon>
        <taxon>Hippoboscoidea</taxon>
        <taxon>Glossinidae</taxon>
        <taxon>Glossina</taxon>
    </lineage>
</organism>
<keyword evidence="3" id="KW-1185">Reference proteome</keyword>
<name>A0A1A9WB90_9MUSC</name>
<dbReference type="EnsemblMetazoa" id="GBRI012958-RA">
    <property type="protein sequence ID" value="GBRI012958-PA"/>
    <property type="gene ID" value="GBRI012958"/>
</dbReference>
<evidence type="ECO:0000313" key="2">
    <source>
        <dbReference type="EnsemblMetazoa" id="GBRI012958-PA"/>
    </source>
</evidence>
<evidence type="ECO:0000313" key="3">
    <source>
        <dbReference type="Proteomes" id="UP000091820"/>
    </source>
</evidence>
<reference evidence="3" key="1">
    <citation type="submission" date="2014-03" db="EMBL/GenBank/DDBJ databases">
        <authorList>
            <person name="Aksoy S."/>
            <person name="Warren W."/>
            <person name="Wilson R.K."/>
        </authorList>
    </citation>
    <scope>NUCLEOTIDE SEQUENCE [LARGE SCALE GENOMIC DNA]</scope>
    <source>
        <strain evidence="3">IAEA</strain>
    </source>
</reference>
<feature type="coiled-coil region" evidence="1">
    <location>
        <begin position="11"/>
        <end position="59"/>
    </location>
</feature>